<dbReference type="EMBL" id="ML976703">
    <property type="protein sequence ID" value="KAF1970214.1"/>
    <property type="molecule type" value="Genomic_DNA"/>
</dbReference>
<dbReference type="Gene3D" id="1.20.1050.10">
    <property type="match status" value="1"/>
</dbReference>
<dbReference type="Gene3D" id="3.40.30.10">
    <property type="entry name" value="Glutaredoxin"/>
    <property type="match status" value="1"/>
</dbReference>
<keyword evidence="2" id="KW-1185">Reference proteome</keyword>
<dbReference type="PANTHER" id="PTHR44051:SF9">
    <property type="entry name" value="GLUTATHIONE S-TRANSFERASE 1"/>
    <property type="match status" value="1"/>
</dbReference>
<evidence type="ECO:0000313" key="1">
    <source>
        <dbReference type="EMBL" id="KAF1970214.1"/>
    </source>
</evidence>
<reference evidence="1" key="1">
    <citation type="journal article" date="2020" name="Stud. Mycol.">
        <title>101 Dothideomycetes genomes: a test case for predicting lifestyles and emergence of pathogens.</title>
        <authorList>
            <person name="Haridas S."/>
            <person name="Albert R."/>
            <person name="Binder M."/>
            <person name="Bloem J."/>
            <person name="Labutti K."/>
            <person name="Salamov A."/>
            <person name="Andreopoulos B."/>
            <person name="Baker S."/>
            <person name="Barry K."/>
            <person name="Bills G."/>
            <person name="Bluhm B."/>
            <person name="Cannon C."/>
            <person name="Castanera R."/>
            <person name="Culley D."/>
            <person name="Daum C."/>
            <person name="Ezra D."/>
            <person name="Gonzalez J."/>
            <person name="Henrissat B."/>
            <person name="Kuo A."/>
            <person name="Liang C."/>
            <person name="Lipzen A."/>
            <person name="Lutzoni F."/>
            <person name="Magnuson J."/>
            <person name="Mondo S."/>
            <person name="Nolan M."/>
            <person name="Ohm R."/>
            <person name="Pangilinan J."/>
            <person name="Park H.-J."/>
            <person name="Ramirez L."/>
            <person name="Alfaro M."/>
            <person name="Sun H."/>
            <person name="Tritt A."/>
            <person name="Yoshinaga Y."/>
            <person name="Zwiers L.-H."/>
            <person name="Turgeon B."/>
            <person name="Goodwin S."/>
            <person name="Spatafora J."/>
            <person name="Crous P."/>
            <person name="Grigoriev I."/>
        </authorList>
    </citation>
    <scope>NUCLEOTIDE SEQUENCE</scope>
    <source>
        <strain evidence="1">CBS 107.79</strain>
    </source>
</reference>
<protein>
    <recommendedName>
        <fullName evidence="3">GST N-terminal domain-containing protein</fullName>
    </recommendedName>
</protein>
<evidence type="ECO:0000313" key="2">
    <source>
        <dbReference type="Proteomes" id="UP000800036"/>
    </source>
</evidence>
<accession>A0A6A5UZN8</accession>
<dbReference type="OrthoDB" id="2309723at2759"/>
<sequence>MAPNPQSTIPTLHNLAHSQAHSQGHRCLWMLEELQDTDPTDPTFQFNLRNYPRQIPYNKDLLGVFRLGKAPIMTLKTPSGSPPALVQFQPGVLTESKLILEFINEEYASSRWTPATPEDQRRDRFYNELATATLSQKTDFTLLFEVLAQLALWPLSWVYRVLGLSMRMRFKADLLPVFQLLDDALSGEKPWFGGKDIGVSDFNMSWGMDVAVQRGYCDLKRYDKLRGWFERV</sequence>
<organism evidence="1 2">
    <name type="scientific">Bimuria novae-zelandiae CBS 107.79</name>
    <dbReference type="NCBI Taxonomy" id="1447943"/>
    <lineage>
        <taxon>Eukaryota</taxon>
        <taxon>Fungi</taxon>
        <taxon>Dikarya</taxon>
        <taxon>Ascomycota</taxon>
        <taxon>Pezizomycotina</taxon>
        <taxon>Dothideomycetes</taxon>
        <taxon>Pleosporomycetidae</taxon>
        <taxon>Pleosporales</taxon>
        <taxon>Massarineae</taxon>
        <taxon>Didymosphaeriaceae</taxon>
        <taxon>Bimuria</taxon>
    </lineage>
</organism>
<evidence type="ECO:0008006" key="3">
    <source>
        <dbReference type="Google" id="ProtNLM"/>
    </source>
</evidence>
<gene>
    <name evidence="1" type="ORF">BU23DRAFT_217770</name>
</gene>
<dbReference type="SUPFAM" id="SSF47616">
    <property type="entry name" value="GST C-terminal domain-like"/>
    <property type="match status" value="1"/>
</dbReference>
<dbReference type="InterPro" id="IPR036282">
    <property type="entry name" value="Glutathione-S-Trfase_C_sf"/>
</dbReference>
<name>A0A6A5UZN8_9PLEO</name>
<dbReference type="AlphaFoldDB" id="A0A6A5UZN8"/>
<dbReference type="PANTHER" id="PTHR44051">
    <property type="entry name" value="GLUTATHIONE S-TRANSFERASE-RELATED"/>
    <property type="match status" value="1"/>
</dbReference>
<dbReference type="Proteomes" id="UP000800036">
    <property type="component" value="Unassembled WGS sequence"/>
</dbReference>
<proteinExistence type="predicted"/>